<keyword evidence="6" id="KW-0675">Receptor</keyword>
<dbReference type="InterPro" id="IPR007110">
    <property type="entry name" value="Ig-like_dom"/>
</dbReference>
<dbReference type="InterPro" id="IPR036179">
    <property type="entry name" value="Ig-like_dom_sf"/>
</dbReference>
<keyword evidence="10" id="KW-1185">Reference proteome</keyword>
<accession>A0AA40GFZ0</accession>
<dbReference type="AlphaFoldDB" id="A0AA40GFZ0"/>
<evidence type="ECO:0000313" key="10">
    <source>
        <dbReference type="Proteomes" id="UP001177670"/>
    </source>
</evidence>
<protein>
    <recommendedName>
        <fullName evidence="8">Ig-like domain-containing protein</fullName>
    </recommendedName>
</protein>
<dbReference type="PANTHER" id="PTHR45930:SF4">
    <property type="entry name" value="ADHESION G PROTEIN-COUPLED RECEPTOR A3"/>
    <property type="match status" value="1"/>
</dbReference>
<dbReference type="GO" id="GO:0007166">
    <property type="term" value="P:cell surface receptor signaling pathway"/>
    <property type="evidence" value="ECO:0007669"/>
    <property type="project" value="TreeGrafter"/>
</dbReference>
<gene>
    <name evidence="9" type="ORF">K0M31_001597</name>
</gene>
<reference evidence="9" key="1">
    <citation type="submission" date="2021-10" db="EMBL/GenBank/DDBJ databases">
        <title>Melipona bicolor Genome sequencing and assembly.</title>
        <authorList>
            <person name="Araujo N.S."/>
            <person name="Arias M.C."/>
        </authorList>
    </citation>
    <scope>NUCLEOTIDE SEQUENCE</scope>
    <source>
        <strain evidence="9">USP_2M_L1-L4_2017</strain>
        <tissue evidence="9">Whole body</tissue>
    </source>
</reference>
<dbReference type="Proteomes" id="UP001177670">
    <property type="component" value="Unassembled WGS sequence"/>
</dbReference>
<dbReference type="PROSITE" id="PS51450">
    <property type="entry name" value="LRR"/>
    <property type="match status" value="3"/>
</dbReference>
<dbReference type="Gene3D" id="3.80.10.10">
    <property type="entry name" value="Ribonuclease Inhibitor"/>
    <property type="match status" value="1"/>
</dbReference>
<dbReference type="EMBL" id="JAHYIQ010000001">
    <property type="protein sequence ID" value="KAK1137070.1"/>
    <property type="molecule type" value="Genomic_DNA"/>
</dbReference>
<dbReference type="InterPro" id="IPR000483">
    <property type="entry name" value="Cys-rich_flank_reg_C"/>
</dbReference>
<comment type="caution">
    <text evidence="9">The sequence shown here is derived from an EMBL/GenBank/DDBJ whole genome shotgun (WGS) entry which is preliminary data.</text>
</comment>
<dbReference type="PANTHER" id="PTHR45930">
    <property type="entry name" value="G-PROTEIN COUPLED RECEPTOR 124-LIKE PROTEIN"/>
    <property type="match status" value="1"/>
</dbReference>
<dbReference type="GO" id="GO:0004930">
    <property type="term" value="F:G protein-coupled receptor activity"/>
    <property type="evidence" value="ECO:0007669"/>
    <property type="project" value="InterPro"/>
</dbReference>
<dbReference type="SMART" id="SM00409">
    <property type="entry name" value="IG"/>
    <property type="match status" value="1"/>
</dbReference>
<evidence type="ECO:0000259" key="8">
    <source>
        <dbReference type="PROSITE" id="PS50835"/>
    </source>
</evidence>
<evidence type="ECO:0000256" key="7">
    <source>
        <dbReference type="SAM" id="SignalP"/>
    </source>
</evidence>
<name>A0AA40GFZ0_9HYME</name>
<dbReference type="PROSITE" id="PS50835">
    <property type="entry name" value="IG_LIKE"/>
    <property type="match status" value="1"/>
</dbReference>
<dbReference type="InterPro" id="IPR051963">
    <property type="entry name" value="Adhesion_GPCR_A"/>
</dbReference>
<dbReference type="GO" id="GO:0005886">
    <property type="term" value="C:plasma membrane"/>
    <property type="evidence" value="ECO:0007669"/>
    <property type="project" value="TreeGrafter"/>
</dbReference>
<keyword evidence="3 7" id="KW-0732">Signal</keyword>
<dbReference type="InterPro" id="IPR058808">
    <property type="entry name" value="GAIN_ADGRA2/3"/>
</dbReference>
<dbReference type="SUPFAM" id="SSF52058">
    <property type="entry name" value="L domain-like"/>
    <property type="match status" value="1"/>
</dbReference>
<evidence type="ECO:0000256" key="3">
    <source>
        <dbReference type="ARBA" id="ARBA00022729"/>
    </source>
</evidence>
<dbReference type="SUPFAM" id="SSF48726">
    <property type="entry name" value="Immunoglobulin"/>
    <property type="match status" value="1"/>
</dbReference>
<dbReference type="Pfam" id="PF26588">
    <property type="entry name" value="GAIN_ADGRA3"/>
    <property type="match status" value="1"/>
</dbReference>
<proteinExistence type="inferred from homology"/>
<dbReference type="SMART" id="SM00082">
    <property type="entry name" value="LRRCT"/>
    <property type="match status" value="1"/>
</dbReference>
<dbReference type="Pfam" id="PF13855">
    <property type="entry name" value="LRR_8"/>
    <property type="match status" value="1"/>
</dbReference>
<keyword evidence="4" id="KW-0677">Repeat</keyword>
<keyword evidence="5" id="KW-1015">Disulfide bond</keyword>
<organism evidence="9 10">
    <name type="scientific">Melipona bicolor</name>
    <dbReference type="NCBI Taxonomy" id="60889"/>
    <lineage>
        <taxon>Eukaryota</taxon>
        <taxon>Metazoa</taxon>
        <taxon>Ecdysozoa</taxon>
        <taxon>Arthropoda</taxon>
        <taxon>Hexapoda</taxon>
        <taxon>Insecta</taxon>
        <taxon>Pterygota</taxon>
        <taxon>Neoptera</taxon>
        <taxon>Endopterygota</taxon>
        <taxon>Hymenoptera</taxon>
        <taxon>Apocrita</taxon>
        <taxon>Aculeata</taxon>
        <taxon>Apoidea</taxon>
        <taxon>Anthophila</taxon>
        <taxon>Apidae</taxon>
        <taxon>Melipona</taxon>
    </lineage>
</organism>
<dbReference type="InterPro" id="IPR003591">
    <property type="entry name" value="Leu-rich_rpt_typical-subtyp"/>
</dbReference>
<dbReference type="InterPro" id="IPR013783">
    <property type="entry name" value="Ig-like_fold"/>
</dbReference>
<dbReference type="InterPro" id="IPR036445">
    <property type="entry name" value="GPCR_2_extracell_dom_sf"/>
</dbReference>
<dbReference type="InterPro" id="IPR001611">
    <property type="entry name" value="Leu-rich_rpt"/>
</dbReference>
<dbReference type="SMART" id="SM00369">
    <property type="entry name" value="LRR_TYP"/>
    <property type="match status" value="5"/>
</dbReference>
<evidence type="ECO:0000256" key="4">
    <source>
        <dbReference type="ARBA" id="ARBA00022737"/>
    </source>
</evidence>
<evidence type="ECO:0000256" key="6">
    <source>
        <dbReference type="ARBA" id="ARBA00023170"/>
    </source>
</evidence>
<dbReference type="Gene3D" id="2.60.40.10">
    <property type="entry name" value="Immunoglobulins"/>
    <property type="match status" value="1"/>
</dbReference>
<evidence type="ECO:0000313" key="9">
    <source>
        <dbReference type="EMBL" id="KAK1137070.1"/>
    </source>
</evidence>
<feature type="domain" description="Ig-like" evidence="8">
    <location>
        <begin position="242"/>
        <end position="351"/>
    </location>
</feature>
<dbReference type="PRINTS" id="PR00019">
    <property type="entry name" value="LEURICHRPT"/>
</dbReference>
<evidence type="ECO:0000256" key="2">
    <source>
        <dbReference type="ARBA" id="ARBA00022614"/>
    </source>
</evidence>
<feature type="signal peptide" evidence="7">
    <location>
        <begin position="1"/>
        <end position="15"/>
    </location>
</feature>
<keyword evidence="2" id="KW-0433">Leucine-rich repeat</keyword>
<feature type="chain" id="PRO_5041454022" description="Ig-like domain-containing protein" evidence="7">
    <location>
        <begin position="16"/>
        <end position="646"/>
    </location>
</feature>
<sequence length="646" mass="73568">MRAILLFLILIQTRGKTIQTCPKYCTCKLGAQAEWLRIKCSNELQNIRDININNVSVELVQLDLSKNNIYTIEANIFKNLTNLKRLNLSQNYITSIDAECFNGLGNLERLDLSKNQISTIDAYTFRKLPNLKRLDLSGNNISMVKPSLFHDLLALERLKLNENKLTTLMESTFLGLNSLKQLDLSNNPWRCDCELYWFSNWIHNSSIKLNPAPKCASPVNIKGEFIKKLKYSENIQCQLLPPTIELRPIHNQVVFAGDSITLKCRAPSITDDRNARLSWLWYPNTTTENADLNAFLDPQKSLPNIKVDNRYLADSGIVDSSLSIVPIKEEHNGQWNCLLVSVNGNRTKAISVIVISEETRYCPLAVTKNNKGIYTWPKTVVGWRAELPCEGNHLSGLMQIPLKASYQCNITGYWENLNTELCPYISHITKSLEQFSKVNLSLTRISLLESAKKFKNFTGNSIKITDPIEVNFITQTIENYLNFLIEGKELGTMLIDVINTLINVPKNILKKAEVSFKSCTRLIKAVEKIIEYTPSIQFYKKNMALEEFRVKRDSFTGLICTWYSNNNPEIRFLQCTTNNRTSPINIKDRTIEASIHLPASLLQYSQEVTAHQLMISVYSNNRLFPKIINNDNMDVASCVIGSKLGM</sequence>
<dbReference type="InterPro" id="IPR003599">
    <property type="entry name" value="Ig_sub"/>
</dbReference>
<dbReference type="SUPFAM" id="SSF111418">
    <property type="entry name" value="Hormone receptor domain"/>
    <property type="match status" value="1"/>
</dbReference>
<dbReference type="InterPro" id="IPR032675">
    <property type="entry name" value="LRR_dom_sf"/>
</dbReference>
<evidence type="ECO:0000256" key="5">
    <source>
        <dbReference type="ARBA" id="ARBA00023157"/>
    </source>
</evidence>
<comment type="similarity">
    <text evidence="1">Belongs to the G-protein coupled receptor 2 family. Adhesion G-protein coupled receptor (ADGR) subfamily.</text>
</comment>
<evidence type="ECO:0000256" key="1">
    <source>
        <dbReference type="ARBA" id="ARBA00007343"/>
    </source>
</evidence>
<dbReference type="FunFam" id="3.80.10.10:FF:000732">
    <property type="entry name" value="GD11101"/>
    <property type="match status" value="1"/>
</dbReference>